<dbReference type="EMBL" id="CP002810">
    <property type="protein sequence ID" value="AEG43182.1"/>
    <property type="molecule type" value="Genomic_DNA"/>
</dbReference>
<name>F6FTI9_ISOV2</name>
<sequence length="242" mass="24025">MEIGTSLGTGRVIAAVGACGGAGTSTFAAALTRALRRAGEPATLVDLAVPGAGLDVLLGVEHEPGARWPELADARGEVDGSGLLAALPRWGAVPVLSGSRLRPERPDDAVVLDVCSALLRAGESAVLDLPVPGAWSSAAASLVGAADVVLLVVPLTAPGAAGAVAAAGALRAAGAQDVRLVARRPSPGRVDVAALERALDLHAVTTVPWDRRLAGAVERGEGPAVGHRTPLGRCAAEAVSAL</sequence>
<dbReference type="Gene3D" id="3.40.50.300">
    <property type="entry name" value="P-loop containing nucleotide triphosphate hydrolases"/>
    <property type="match status" value="1"/>
</dbReference>
<dbReference type="STRING" id="743718.Isova_0385"/>
<dbReference type="GO" id="GO:0009898">
    <property type="term" value="C:cytoplasmic side of plasma membrane"/>
    <property type="evidence" value="ECO:0007669"/>
    <property type="project" value="TreeGrafter"/>
</dbReference>
<dbReference type="GO" id="GO:0016887">
    <property type="term" value="F:ATP hydrolysis activity"/>
    <property type="evidence" value="ECO:0007669"/>
    <property type="project" value="TreeGrafter"/>
</dbReference>
<dbReference type="GO" id="GO:0005829">
    <property type="term" value="C:cytosol"/>
    <property type="evidence" value="ECO:0007669"/>
    <property type="project" value="TreeGrafter"/>
</dbReference>
<dbReference type="HOGENOM" id="CLU_082953_0_0_11"/>
<accession>F6FTI9</accession>
<proteinExistence type="predicted"/>
<dbReference type="RefSeq" id="WP_013837577.1">
    <property type="nucleotide sequence ID" value="NC_015588.1"/>
</dbReference>
<dbReference type="Proteomes" id="UP000009236">
    <property type="component" value="Chromosome"/>
</dbReference>
<dbReference type="InterPro" id="IPR017746">
    <property type="entry name" value="Cellulose_synthase_operon_BcsQ"/>
</dbReference>
<dbReference type="PANTHER" id="PTHR43384">
    <property type="entry name" value="SEPTUM SITE-DETERMINING PROTEIN MIND HOMOLOG, CHLOROPLASTIC-RELATED"/>
    <property type="match status" value="1"/>
</dbReference>
<dbReference type="InterPro" id="IPR027417">
    <property type="entry name" value="P-loop_NTPase"/>
</dbReference>
<dbReference type="PANTHER" id="PTHR43384:SF11">
    <property type="entry name" value="SEPTUM SITE DETERMINING PROTEIN"/>
    <property type="match status" value="1"/>
</dbReference>
<dbReference type="AlphaFoldDB" id="F6FTI9"/>
<keyword evidence="2" id="KW-1185">Reference proteome</keyword>
<dbReference type="InterPro" id="IPR050625">
    <property type="entry name" value="ParA/MinD_ATPase"/>
</dbReference>
<dbReference type="GO" id="GO:0005524">
    <property type="term" value="F:ATP binding"/>
    <property type="evidence" value="ECO:0007669"/>
    <property type="project" value="TreeGrafter"/>
</dbReference>
<dbReference type="eggNOG" id="COG0455">
    <property type="taxonomic scope" value="Bacteria"/>
</dbReference>
<protein>
    <submittedName>
        <fullName evidence="1">Flp pilus assembly protein FlpE</fullName>
    </submittedName>
</protein>
<dbReference type="KEGG" id="iva:Isova_0385"/>
<organism evidence="2">
    <name type="scientific">Isoptericola variabilis (strain 225)</name>
    <dbReference type="NCBI Taxonomy" id="743718"/>
    <lineage>
        <taxon>Bacteria</taxon>
        <taxon>Bacillati</taxon>
        <taxon>Actinomycetota</taxon>
        <taxon>Actinomycetes</taxon>
        <taxon>Micrococcales</taxon>
        <taxon>Promicromonosporaceae</taxon>
        <taxon>Isoptericola</taxon>
    </lineage>
</organism>
<dbReference type="Pfam" id="PF06564">
    <property type="entry name" value="CBP_BcsQ"/>
    <property type="match status" value="1"/>
</dbReference>
<reference evidence="1 2" key="1">
    <citation type="submission" date="2011-05" db="EMBL/GenBank/DDBJ databases">
        <title>Complete sequence of Isoptericola variabilis 225.</title>
        <authorList>
            <consortium name="US DOE Joint Genome Institute"/>
            <person name="Lucas S."/>
            <person name="Han J."/>
            <person name="Lapidus A."/>
            <person name="Cheng J.-F."/>
            <person name="Goodwin L."/>
            <person name="Pitluck S."/>
            <person name="Peters L."/>
            <person name="Mikhailova N."/>
            <person name="Zeytun A."/>
            <person name="Han C."/>
            <person name="Tapia R."/>
            <person name="Land M."/>
            <person name="Hauser L."/>
            <person name="Kyrpides N."/>
            <person name="Ivanova N."/>
            <person name="Pagani I."/>
            <person name="Siebers A."/>
            <person name="Allgaier M."/>
            <person name="Thelen M."/>
            <person name="Hugenholtz P."/>
            <person name="Gladden J."/>
            <person name="Woyke T."/>
        </authorList>
    </citation>
    <scope>NUCLEOTIDE SEQUENCE [LARGE SCALE GENOMIC DNA]</scope>
    <source>
        <strain evidence="2">225</strain>
    </source>
</reference>
<gene>
    <name evidence="1" type="ordered locus">Isova_0385</name>
</gene>
<dbReference type="GO" id="GO:0051782">
    <property type="term" value="P:negative regulation of cell division"/>
    <property type="evidence" value="ECO:0007669"/>
    <property type="project" value="TreeGrafter"/>
</dbReference>
<evidence type="ECO:0000313" key="1">
    <source>
        <dbReference type="EMBL" id="AEG43182.1"/>
    </source>
</evidence>
<dbReference type="SUPFAM" id="SSF52540">
    <property type="entry name" value="P-loop containing nucleoside triphosphate hydrolases"/>
    <property type="match status" value="1"/>
</dbReference>
<evidence type="ECO:0000313" key="2">
    <source>
        <dbReference type="Proteomes" id="UP000009236"/>
    </source>
</evidence>